<dbReference type="RefSeq" id="WP_161863164.1">
    <property type="nucleotide sequence ID" value="NZ_CP046620.1"/>
</dbReference>
<dbReference type="PANTHER" id="PTHR12815:SF42">
    <property type="entry name" value="BACTERIAL SURFACE ANTIGEN (D15) DOMAIN-CONTAINING PROTEIN"/>
    <property type="match status" value="1"/>
</dbReference>
<dbReference type="Pfam" id="PF01103">
    <property type="entry name" value="Omp85"/>
    <property type="match status" value="1"/>
</dbReference>
<keyword evidence="3" id="KW-0472">Membrane</keyword>
<keyword evidence="2" id="KW-1134">Transmembrane beta strand</keyword>
<dbReference type="Gene3D" id="3.10.20.310">
    <property type="entry name" value="membrane protein fhac"/>
    <property type="match status" value="1"/>
</dbReference>
<dbReference type="Proteomes" id="UP000464495">
    <property type="component" value="Chromosome"/>
</dbReference>
<organism evidence="6 7">
    <name type="scientific">Algicella marina</name>
    <dbReference type="NCBI Taxonomy" id="2683284"/>
    <lineage>
        <taxon>Bacteria</taxon>
        <taxon>Pseudomonadati</taxon>
        <taxon>Pseudomonadota</taxon>
        <taxon>Alphaproteobacteria</taxon>
        <taxon>Rhodobacterales</taxon>
        <taxon>Paracoccaceae</taxon>
        <taxon>Algicella</taxon>
    </lineage>
</organism>
<dbReference type="InterPro" id="IPR000184">
    <property type="entry name" value="Bac_surfAg_D15"/>
</dbReference>
<feature type="domain" description="Bacterial surface antigen (D15)" evidence="5">
    <location>
        <begin position="333"/>
        <end position="632"/>
    </location>
</feature>
<protein>
    <submittedName>
        <fullName evidence="6">BamA/TamA family outer membrane protein</fullName>
    </submittedName>
</protein>
<proteinExistence type="predicted"/>
<sequence>MPYQKLIAVGAIALCISAPASAFELFGFRIFEGDAENDDRVEILNPLSYTAEPDIRTSDKGLRNNLLSSSDVYQRRDMPASGSAGLIVTAKADYRRLLATLYTEGFYSGAINIRINGQEAGNLSNTTQLAEPVQVTISVDPGPEYRFGETRFENRPPKFSLGENAPLDAVRRDFIAGETARADVIDEVGNEAVDAWRRAGFPLAKVSDRSVIADHPGRRVDATITLDPGRQAAFTQLGVRGTEQVSPRFVRYMAGIERGDPFTPEAIKKARDRLTRLGIFNSVRIAEGEVIRDNGLLPVVAELRDRKPRRIGVGATLSTLDGLGLEAFWLHRNVLGRAERLRFDAAVGGIGNVTEPEDYDYLASVSYRIPGVFNPDTDLELGGSVEQNVYDLYRERSVSIYGGFRRIFTDRLDGSLFFETSYSRVEDDTGTREFLTLSAPAELTFDKRDDPSDATRGYYLSGSLTPFYEVEYDSAAVQGTLDARGYISFGAERGTVLAGRIGLGTVLGGELRDLPPDMLFFAGGGGSVRGYTYKSIGTEVDGDTLGGRSLLDFSAEIRQKITTNIGVVGFLDGGYVTDDTLPFSGVDPLLGAGLGLRYRTGLGPLRLDVGTPLNGRSGDPTVAFYIGLGQAF</sequence>
<dbReference type="KEGG" id="amaq:GO499_16270"/>
<gene>
    <name evidence="6" type="ORF">GO499_16270</name>
</gene>
<comment type="subcellular location">
    <subcellularLocation>
        <location evidence="1">Membrane</location>
    </subcellularLocation>
</comment>
<dbReference type="Gene3D" id="2.40.160.50">
    <property type="entry name" value="membrane protein fhac: a member of the omp85/tpsb transporter family"/>
    <property type="match status" value="1"/>
</dbReference>
<name>A0A6P1T3M9_9RHOB</name>
<reference evidence="6 7" key="1">
    <citation type="submission" date="2019-12" db="EMBL/GenBank/DDBJ databases">
        <title>Complete genome sequence of Algicella marina strain 9Alg 56(T) isolated from the red alga Tichocarpus crinitus.</title>
        <authorList>
            <person name="Kim S.-G."/>
            <person name="Nedashkovskaya O.I."/>
        </authorList>
    </citation>
    <scope>NUCLEOTIDE SEQUENCE [LARGE SCALE GENOMIC DNA]</scope>
    <source>
        <strain evidence="6 7">9Alg 56</strain>
    </source>
</reference>
<evidence type="ECO:0000256" key="3">
    <source>
        <dbReference type="ARBA" id="ARBA00023136"/>
    </source>
</evidence>
<dbReference type="PANTHER" id="PTHR12815">
    <property type="entry name" value="SORTING AND ASSEMBLY MACHINERY SAMM50 PROTEIN FAMILY MEMBER"/>
    <property type="match status" value="1"/>
</dbReference>
<dbReference type="InterPro" id="IPR039910">
    <property type="entry name" value="D15-like"/>
</dbReference>
<keyword evidence="2" id="KW-0812">Transmembrane</keyword>
<accession>A0A6P1T3M9</accession>
<evidence type="ECO:0000313" key="7">
    <source>
        <dbReference type="Proteomes" id="UP000464495"/>
    </source>
</evidence>
<evidence type="ECO:0000259" key="5">
    <source>
        <dbReference type="Pfam" id="PF01103"/>
    </source>
</evidence>
<evidence type="ECO:0000256" key="1">
    <source>
        <dbReference type="ARBA" id="ARBA00004370"/>
    </source>
</evidence>
<dbReference type="AlphaFoldDB" id="A0A6P1T3M9"/>
<dbReference type="EMBL" id="CP046620">
    <property type="protein sequence ID" value="QHQ36617.1"/>
    <property type="molecule type" value="Genomic_DNA"/>
</dbReference>
<feature type="signal peptide" evidence="4">
    <location>
        <begin position="1"/>
        <end position="22"/>
    </location>
</feature>
<dbReference type="GO" id="GO:0019867">
    <property type="term" value="C:outer membrane"/>
    <property type="evidence" value="ECO:0007669"/>
    <property type="project" value="InterPro"/>
</dbReference>
<evidence type="ECO:0000313" key="6">
    <source>
        <dbReference type="EMBL" id="QHQ36617.1"/>
    </source>
</evidence>
<keyword evidence="7" id="KW-1185">Reference proteome</keyword>
<keyword evidence="4" id="KW-0732">Signal</keyword>
<evidence type="ECO:0000256" key="4">
    <source>
        <dbReference type="SAM" id="SignalP"/>
    </source>
</evidence>
<feature type="chain" id="PRO_5026665460" evidence="4">
    <location>
        <begin position="23"/>
        <end position="632"/>
    </location>
</feature>
<evidence type="ECO:0000256" key="2">
    <source>
        <dbReference type="ARBA" id="ARBA00022452"/>
    </source>
</evidence>